<protein>
    <submittedName>
        <fullName evidence="2">Uncharacterized protein</fullName>
    </submittedName>
</protein>
<feature type="compositionally biased region" description="Polar residues" evidence="1">
    <location>
        <begin position="90"/>
        <end position="99"/>
    </location>
</feature>
<dbReference type="Proteomes" id="UP000297839">
    <property type="component" value="Unassembled WGS sequence"/>
</dbReference>
<organism evidence="2 3">
    <name type="scientific">Ramlibacter humi</name>
    <dbReference type="NCBI Taxonomy" id="2530451"/>
    <lineage>
        <taxon>Bacteria</taxon>
        <taxon>Pseudomonadati</taxon>
        <taxon>Pseudomonadota</taxon>
        <taxon>Betaproteobacteria</taxon>
        <taxon>Burkholderiales</taxon>
        <taxon>Comamonadaceae</taxon>
        <taxon>Ramlibacter</taxon>
    </lineage>
</organism>
<accession>A0A4Z0BHL6</accession>
<proteinExistence type="predicted"/>
<gene>
    <name evidence="2" type="ORF">EZ216_16965</name>
</gene>
<dbReference type="OrthoDB" id="8909066at2"/>
<keyword evidence="3" id="KW-1185">Reference proteome</keyword>
<evidence type="ECO:0000256" key="1">
    <source>
        <dbReference type="SAM" id="MobiDB-lite"/>
    </source>
</evidence>
<dbReference type="EMBL" id="SMLK01000006">
    <property type="protein sequence ID" value="TFY98280.1"/>
    <property type="molecule type" value="Genomic_DNA"/>
</dbReference>
<name>A0A4Z0BHL6_9BURK</name>
<dbReference type="RefSeq" id="WP_135250971.1">
    <property type="nucleotide sequence ID" value="NZ_SMLK01000006.1"/>
</dbReference>
<feature type="region of interest" description="Disordered" evidence="1">
    <location>
        <begin position="82"/>
        <end position="109"/>
    </location>
</feature>
<dbReference type="AlphaFoldDB" id="A0A4Z0BHL6"/>
<evidence type="ECO:0000313" key="2">
    <source>
        <dbReference type="EMBL" id="TFY98280.1"/>
    </source>
</evidence>
<comment type="caution">
    <text evidence="2">The sequence shown here is derived from an EMBL/GenBank/DDBJ whole genome shotgun (WGS) entry which is preliminary data.</text>
</comment>
<evidence type="ECO:0000313" key="3">
    <source>
        <dbReference type="Proteomes" id="UP000297839"/>
    </source>
</evidence>
<reference evidence="2 3" key="1">
    <citation type="submission" date="2019-03" db="EMBL/GenBank/DDBJ databases">
        <title>Ramlibacter sp. 18x22-1, whole genome shotgun sequence.</title>
        <authorList>
            <person name="Zhang X."/>
            <person name="Feng G."/>
            <person name="Zhu H."/>
        </authorList>
    </citation>
    <scope>NUCLEOTIDE SEQUENCE [LARGE SCALE GENOMIC DNA]</scope>
    <source>
        <strain evidence="2 3">18x22-1</strain>
    </source>
</reference>
<sequence>MDRVTGPFDGYYVASSANEISGRYLGFAKVCCARPGSFWLATLCEEPDCCAHLCGGGLFDTPEAAMASAELLARSHIRGRVPVGGVPATEGTQQPQPGTAPSVKPARRA</sequence>